<dbReference type="RefSeq" id="WP_154939095.1">
    <property type="nucleotide sequence ID" value="NZ_VIXA01000002.1"/>
</dbReference>
<dbReference type="OrthoDB" id="3396440at2"/>
<organism evidence="2 3">
    <name type="scientific">Micromonospora palomenae</name>
    <dbReference type="NCBI Taxonomy" id="1461247"/>
    <lineage>
        <taxon>Bacteria</taxon>
        <taxon>Bacillati</taxon>
        <taxon>Actinomycetota</taxon>
        <taxon>Actinomycetes</taxon>
        <taxon>Micromonosporales</taxon>
        <taxon>Micromonosporaceae</taxon>
        <taxon>Micromonospora</taxon>
    </lineage>
</organism>
<dbReference type="Pfam" id="PF20815">
    <property type="entry name" value="GIY_YIG_2"/>
    <property type="match status" value="1"/>
</dbReference>
<proteinExistence type="predicted"/>
<dbReference type="EMBL" id="VIXA01000002">
    <property type="protein sequence ID" value="TWG21519.1"/>
    <property type="molecule type" value="Genomic_DNA"/>
</dbReference>
<protein>
    <submittedName>
        <fullName evidence="2">GIY-YIG catalytic domain-containing protein</fullName>
    </submittedName>
</protein>
<dbReference type="Proteomes" id="UP000319927">
    <property type="component" value="Unassembled WGS sequence"/>
</dbReference>
<gene>
    <name evidence="2" type="ORF">FHX75_1232</name>
</gene>
<dbReference type="InterPro" id="IPR049311">
    <property type="entry name" value="GIY_YIG_cat"/>
</dbReference>
<keyword evidence="3" id="KW-1185">Reference proteome</keyword>
<dbReference type="Gene3D" id="3.40.1440.10">
    <property type="entry name" value="GIY-YIG endonuclease"/>
    <property type="match status" value="1"/>
</dbReference>
<dbReference type="AlphaFoldDB" id="A0A561WCD7"/>
<evidence type="ECO:0000313" key="2">
    <source>
        <dbReference type="EMBL" id="TWG21519.1"/>
    </source>
</evidence>
<comment type="caution">
    <text evidence="2">The sequence shown here is derived from an EMBL/GenBank/DDBJ whole genome shotgun (WGS) entry which is preliminary data.</text>
</comment>
<dbReference type="SUPFAM" id="SSF82771">
    <property type="entry name" value="GIY-YIG endonuclease"/>
    <property type="match status" value="1"/>
</dbReference>
<reference evidence="2 3" key="1">
    <citation type="submission" date="2019-06" db="EMBL/GenBank/DDBJ databases">
        <title>Sequencing the genomes of 1000 actinobacteria strains.</title>
        <authorList>
            <person name="Klenk H.-P."/>
        </authorList>
    </citation>
    <scope>NUCLEOTIDE SEQUENCE [LARGE SCALE GENOMIC DNA]</scope>
    <source>
        <strain evidence="2 3">DSM 102131</strain>
    </source>
</reference>
<accession>A0A561WCD7</accession>
<sequence>MAEITHEDLLTGFTVSRPYTMDVVADAPRAAGVHVVVAGDTVIYVGQTSNLKDRLRQHLTGSRASSVLHDQVGQLLDRSGPVASAADIASWLGRCIVRWRESDHPEADEDALVVALKPRFNRQVPRQRPTP</sequence>
<name>A0A561WCD7_9ACTN</name>
<evidence type="ECO:0000259" key="1">
    <source>
        <dbReference type="Pfam" id="PF20815"/>
    </source>
</evidence>
<feature type="domain" description="GIY-YIG catalytic" evidence="1">
    <location>
        <begin position="39"/>
        <end position="123"/>
    </location>
</feature>
<dbReference type="InterPro" id="IPR035901">
    <property type="entry name" value="GIY-YIG_endonuc_sf"/>
</dbReference>
<evidence type="ECO:0000313" key="3">
    <source>
        <dbReference type="Proteomes" id="UP000319927"/>
    </source>
</evidence>